<feature type="domain" description="CNNM transmembrane" evidence="12">
    <location>
        <begin position="1"/>
        <end position="196"/>
    </location>
</feature>
<evidence type="ECO:0000256" key="8">
    <source>
        <dbReference type="PROSITE-ProRule" id="PRU00703"/>
    </source>
</evidence>
<feature type="transmembrane region" description="Helical" evidence="10">
    <location>
        <begin position="6"/>
        <end position="27"/>
    </location>
</feature>
<dbReference type="PROSITE" id="PS51846">
    <property type="entry name" value="CNNM"/>
    <property type="match status" value="1"/>
</dbReference>
<keyword evidence="3 9" id="KW-0812">Transmembrane</keyword>
<dbReference type="Proteomes" id="UP001168478">
    <property type="component" value="Unassembled WGS sequence"/>
</dbReference>
<comment type="caution">
    <text evidence="14">The sequence shown here is derived from an EMBL/GenBank/DDBJ whole genome shotgun (WGS) entry which is preliminary data.</text>
</comment>
<evidence type="ECO:0000256" key="4">
    <source>
        <dbReference type="ARBA" id="ARBA00022737"/>
    </source>
</evidence>
<keyword evidence="6 8" id="KW-0129">CBS domain</keyword>
<evidence type="ECO:0000313" key="15">
    <source>
        <dbReference type="Proteomes" id="UP001167831"/>
    </source>
</evidence>
<evidence type="ECO:0000313" key="13">
    <source>
        <dbReference type="EMBL" id="MDN0022860.1"/>
    </source>
</evidence>
<feature type="transmembrane region" description="Helical" evidence="10">
    <location>
        <begin position="96"/>
        <end position="120"/>
    </location>
</feature>
<comment type="subcellular location">
    <subcellularLocation>
        <location evidence="1">Cell membrane</location>
        <topology evidence="1">Multi-pass membrane protein</topology>
    </subcellularLocation>
</comment>
<evidence type="ECO:0000313" key="16">
    <source>
        <dbReference type="Proteomes" id="UP001168478"/>
    </source>
</evidence>
<evidence type="ECO:0000256" key="3">
    <source>
        <dbReference type="ARBA" id="ARBA00022692"/>
    </source>
</evidence>
<protein>
    <submittedName>
        <fullName evidence="14">Hemolysin family protein</fullName>
    </submittedName>
</protein>
<organism evidence="14 16">
    <name type="scientific">Leyella lascolaii</name>
    <dbReference type="NCBI Taxonomy" id="1776379"/>
    <lineage>
        <taxon>Bacteria</taxon>
        <taxon>Pseudomonadati</taxon>
        <taxon>Bacteroidota</taxon>
        <taxon>Bacteroidia</taxon>
        <taxon>Bacteroidales</taxon>
        <taxon>Prevotellaceae</taxon>
        <taxon>Leyella</taxon>
    </lineage>
</organism>
<dbReference type="InterPro" id="IPR046342">
    <property type="entry name" value="CBS_dom_sf"/>
</dbReference>
<keyword evidence="4" id="KW-0677">Repeat</keyword>
<dbReference type="InterPro" id="IPR051676">
    <property type="entry name" value="UPF0053_domain"/>
</dbReference>
<evidence type="ECO:0000256" key="5">
    <source>
        <dbReference type="ARBA" id="ARBA00022989"/>
    </source>
</evidence>
<dbReference type="RefSeq" id="WP_021994224.1">
    <property type="nucleotide sequence ID" value="NZ_CALUKV010000001.1"/>
</dbReference>
<feature type="transmembrane region" description="Helical" evidence="10">
    <location>
        <begin position="141"/>
        <end position="162"/>
    </location>
</feature>
<dbReference type="SUPFAM" id="SSF54631">
    <property type="entry name" value="CBS-domain pair"/>
    <property type="match status" value="1"/>
</dbReference>
<dbReference type="PANTHER" id="PTHR43099:SF5">
    <property type="entry name" value="HLYC_CORC FAMILY TRANSPORTER"/>
    <property type="match status" value="1"/>
</dbReference>
<keyword evidence="5 9" id="KW-1133">Transmembrane helix</keyword>
<evidence type="ECO:0000256" key="7">
    <source>
        <dbReference type="ARBA" id="ARBA00023136"/>
    </source>
</evidence>
<dbReference type="PANTHER" id="PTHR43099">
    <property type="entry name" value="UPF0053 PROTEIN YRKA"/>
    <property type="match status" value="1"/>
</dbReference>
<gene>
    <name evidence="13" type="ORF">QVN81_07500</name>
    <name evidence="14" type="ORF">QVN84_08805</name>
</gene>
<evidence type="ECO:0000256" key="9">
    <source>
        <dbReference type="PROSITE-ProRule" id="PRU01193"/>
    </source>
</evidence>
<dbReference type="Pfam" id="PF03471">
    <property type="entry name" value="CorC_HlyC"/>
    <property type="match status" value="1"/>
</dbReference>
<keyword evidence="15" id="KW-1185">Reference proteome</keyword>
<dbReference type="Pfam" id="PF00571">
    <property type="entry name" value="CBS"/>
    <property type="match status" value="1"/>
</dbReference>
<sequence>MSEVFIIIGLIILNGIFAMSEIALISARKSKLGADSKKGNRSAEMALQLAEQPDRFLSTIQIGITLIGILTGIYSGNQIALIVKEWFISLGMSPGYAPAVAQTLIVILVTYLTLIFGELLPKRIGLCMAENVAKVVARPMYMLSRIASPFVWLLSGSTAFLFRVLGLKSKESKVTEEEIKSIVKEGTEDGEVQPVEHDIVERVFLLGDLEVDAIMTPRNDMVWLNNTMTSEQVKKIIADDMFAVYPVAEGDLDHVKGVVSLKKLFFALDKPDFNLDNIISEPTFIYENMDVYKALELMKSQHTAFALVCDEFGSCVGVITLKDILEGLVGNMPGEHDSEQQIVPRANGDGWLVDGQCPMFDFLKYFNEEEQYENEDYKTVAGLCISTLEHIPVCGEQFDWKMFSFEIVDMDGARIDKLLVKKNG</sequence>
<dbReference type="AlphaFoldDB" id="A0AAW7JQI7"/>
<evidence type="ECO:0000256" key="10">
    <source>
        <dbReference type="SAM" id="Phobius"/>
    </source>
</evidence>
<dbReference type="Proteomes" id="UP001167831">
    <property type="component" value="Unassembled WGS sequence"/>
</dbReference>
<dbReference type="GO" id="GO:0005886">
    <property type="term" value="C:plasma membrane"/>
    <property type="evidence" value="ECO:0007669"/>
    <property type="project" value="UniProtKB-SubCell"/>
</dbReference>
<evidence type="ECO:0000256" key="2">
    <source>
        <dbReference type="ARBA" id="ARBA00022475"/>
    </source>
</evidence>
<evidence type="ECO:0000256" key="1">
    <source>
        <dbReference type="ARBA" id="ARBA00004651"/>
    </source>
</evidence>
<dbReference type="Gene3D" id="3.30.465.10">
    <property type="match status" value="1"/>
</dbReference>
<dbReference type="SMART" id="SM01091">
    <property type="entry name" value="CorC_HlyC"/>
    <property type="match status" value="1"/>
</dbReference>
<dbReference type="InterPro" id="IPR005170">
    <property type="entry name" value="Transptr-assoc_dom"/>
</dbReference>
<feature type="domain" description="CBS" evidence="11">
    <location>
        <begin position="215"/>
        <end position="275"/>
    </location>
</feature>
<dbReference type="EMBL" id="JAUEIF010000007">
    <property type="protein sequence ID" value="MDN0025613.1"/>
    <property type="molecule type" value="Genomic_DNA"/>
</dbReference>
<dbReference type="EMBL" id="JAUEIE010000006">
    <property type="protein sequence ID" value="MDN0022860.1"/>
    <property type="molecule type" value="Genomic_DNA"/>
</dbReference>
<dbReference type="InterPro" id="IPR036318">
    <property type="entry name" value="FAD-bd_PCMH-like_sf"/>
</dbReference>
<dbReference type="InterPro" id="IPR016169">
    <property type="entry name" value="FAD-bd_PCMH_sub2"/>
</dbReference>
<dbReference type="PROSITE" id="PS51371">
    <property type="entry name" value="CBS"/>
    <property type="match status" value="2"/>
</dbReference>
<name>A0AAW7JQI7_9BACT</name>
<keyword evidence="7 9" id="KW-0472">Membrane</keyword>
<proteinExistence type="predicted"/>
<dbReference type="CDD" id="cd04590">
    <property type="entry name" value="CBS_pair_CorC_HlyC_assoc"/>
    <property type="match status" value="1"/>
</dbReference>
<evidence type="ECO:0000256" key="6">
    <source>
        <dbReference type="ARBA" id="ARBA00023122"/>
    </source>
</evidence>
<dbReference type="InterPro" id="IPR000644">
    <property type="entry name" value="CBS_dom"/>
</dbReference>
<evidence type="ECO:0000259" key="11">
    <source>
        <dbReference type="PROSITE" id="PS51371"/>
    </source>
</evidence>
<dbReference type="InterPro" id="IPR044751">
    <property type="entry name" value="Ion_transp-like_CBS"/>
</dbReference>
<reference evidence="14" key="1">
    <citation type="submission" date="2023-06" db="EMBL/GenBank/DDBJ databases">
        <authorList>
            <person name="Zeman M."/>
            <person name="Kubasova T."/>
            <person name="Jahodarova E."/>
            <person name="Nykrynova M."/>
            <person name="Rychlik I."/>
        </authorList>
    </citation>
    <scope>NUCLEOTIDE SEQUENCE</scope>
    <source>
        <strain evidence="14">ET15</strain>
        <strain evidence="13">ET37</strain>
    </source>
</reference>
<accession>A0AAW7JQI7</accession>
<keyword evidence="2" id="KW-1003">Cell membrane</keyword>
<dbReference type="GO" id="GO:0050660">
    <property type="term" value="F:flavin adenine dinucleotide binding"/>
    <property type="evidence" value="ECO:0007669"/>
    <property type="project" value="InterPro"/>
</dbReference>
<evidence type="ECO:0000259" key="12">
    <source>
        <dbReference type="PROSITE" id="PS51846"/>
    </source>
</evidence>
<dbReference type="SUPFAM" id="SSF56176">
    <property type="entry name" value="FAD-binding/transporter-associated domain-like"/>
    <property type="match status" value="1"/>
</dbReference>
<dbReference type="InterPro" id="IPR002550">
    <property type="entry name" value="CNNM"/>
</dbReference>
<evidence type="ECO:0000313" key="14">
    <source>
        <dbReference type="EMBL" id="MDN0025613.1"/>
    </source>
</evidence>
<feature type="domain" description="CBS" evidence="11">
    <location>
        <begin position="278"/>
        <end position="338"/>
    </location>
</feature>
<dbReference type="Pfam" id="PF01595">
    <property type="entry name" value="CNNM"/>
    <property type="match status" value="1"/>
</dbReference>
<dbReference type="Gene3D" id="3.10.580.10">
    <property type="entry name" value="CBS-domain"/>
    <property type="match status" value="1"/>
</dbReference>
<reference evidence="14" key="2">
    <citation type="submission" date="2023-08" db="EMBL/GenBank/DDBJ databases">
        <title>Identification and characterization of horizontal gene transfer across gut microbiota members of farm animals based on homology search.</title>
        <authorList>
            <person name="Schwarzerova J."/>
            <person name="Nykrynova M."/>
            <person name="Jureckova K."/>
            <person name="Cejkova D."/>
            <person name="Rychlik I."/>
        </authorList>
    </citation>
    <scope>NUCLEOTIDE SEQUENCE</scope>
    <source>
        <strain evidence="14">ET15</strain>
        <strain evidence="13">ET37</strain>
    </source>
</reference>
<feature type="transmembrane region" description="Helical" evidence="10">
    <location>
        <begin position="56"/>
        <end position="76"/>
    </location>
</feature>